<comment type="caution">
    <text evidence="3">The sequence shown here is derived from an EMBL/GenBank/DDBJ whole genome shotgun (WGS) entry which is preliminary data.</text>
</comment>
<dbReference type="PROSITE" id="PS00061">
    <property type="entry name" value="ADH_SHORT"/>
    <property type="match status" value="1"/>
</dbReference>
<dbReference type="InterPro" id="IPR036291">
    <property type="entry name" value="NAD(P)-bd_dom_sf"/>
</dbReference>
<protein>
    <recommendedName>
        <fullName evidence="5">Retinol dehydrogenase 1</fullName>
    </recommendedName>
</protein>
<dbReference type="GO" id="GO:0008202">
    <property type="term" value="P:steroid metabolic process"/>
    <property type="evidence" value="ECO:0007669"/>
    <property type="project" value="TreeGrafter"/>
</dbReference>
<dbReference type="PANTHER" id="PTHR43313:SF47">
    <property type="entry name" value="RETINOL DEHYDROGENASE 7"/>
    <property type="match status" value="1"/>
</dbReference>
<name>A0A5J5D5F5_9PERO</name>
<dbReference type="FunFam" id="3.40.50.720:FF:000074">
    <property type="entry name" value="Retinol dehydrogenase type 1"/>
    <property type="match status" value="2"/>
</dbReference>
<organism evidence="3 4">
    <name type="scientific">Etheostoma spectabile</name>
    <name type="common">orangethroat darter</name>
    <dbReference type="NCBI Taxonomy" id="54343"/>
    <lineage>
        <taxon>Eukaryota</taxon>
        <taxon>Metazoa</taxon>
        <taxon>Chordata</taxon>
        <taxon>Craniata</taxon>
        <taxon>Vertebrata</taxon>
        <taxon>Euteleostomi</taxon>
        <taxon>Actinopterygii</taxon>
        <taxon>Neopterygii</taxon>
        <taxon>Teleostei</taxon>
        <taxon>Neoteleostei</taxon>
        <taxon>Acanthomorphata</taxon>
        <taxon>Eupercaria</taxon>
        <taxon>Perciformes</taxon>
        <taxon>Percoidei</taxon>
        <taxon>Percidae</taxon>
        <taxon>Etheostomatinae</taxon>
        <taxon>Etheostoma</taxon>
    </lineage>
</organism>
<evidence type="ECO:0000256" key="2">
    <source>
        <dbReference type="ARBA" id="ARBA00023002"/>
    </source>
</evidence>
<accession>A0A5J5D5F5</accession>
<evidence type="ECO:0008006" key="5">
    <source>
        <dbReference type="Google" id="ProtNLM"/>
    </source>
</evidence>
<dbReference type="InterPro" id="IPR020904">
    <property type="entry name" value="Sc_DH/Rdtase_CS"/>
</dbReference>
<dbReference type="Proteomes" id="UP000327493">
    <property type="component" value="Chromosome 11"/>
</dbReference>
<evidence type="ECO:0000313" key="3">
    <source>
        <dbReference type="EMBL" id="KAA8588170.1"/>
    </source>
</evidence>
<dbReference type="PANTHER" id="PTHR43313">
    <property type="entry name" value="SHORT-CHAIN DEHYDROGENASE/REDUCTASE FAMILY 9C"/>
    <property type="match status" value="1"/>
</dbReference>
<comment type="similarity">
    <text evidence="1">Belongs to the short-chain dehydrogenases/reductases (SDR) family.</text>
</comment>
<evidence type="ECO:0000256" key="1">
    <source>
        <dbReference type="ARBA" id="ARBA00006484"/>
    </source>
</evidence>
<gene>
    <name evidence="3" type="ORF">FQN60_001364</name>
</gene>
<evidence type="ECO:0000313" key="4">
    <source>
        <dbReference type="Proteomes" id="UP000327493"/>
    </source>
</evidence>
<dbReference type="EMBL" id="VOFY01000011">
    <property type="protein sequence ID" value="KAA8588170.1"/>
    <property type="molecule type" value="Genomic_DNA"/>
</dbReference>
<dbReference type="InterPro" id="IPR002347">
    <property type="entry name" value="SDR_fam"/>
</dbReference>
<keyword evidence="4" id="KW-1185">Reference proteome</keyword>
<dbReference type="Gene3D" id="3.40.50.720">
    <property type="entry name" value="NAD(P)-binding Rossmann-like Domain"/>
    <property type="match status" value="2"/>
</dbReference>
<dbReference type="PRINTS" id="PR00081">
    <property type="entry name" value="GDHRDH"/>
</dbReference>
<reference evidence="3 4" key="1">
    <citation type="submission" date="2019-08" db="EMBL/GenBank/DDBJ databases">
        <title>A chromosome-level genome assembly, high-density linkage maps, and genome scans reveal the genomic architecture of hybrid incompatibilities underlying speciation via character displacement in darters (Percidae: Etheostominae).</title>
        <authorList>
            <person name="Moran R.L."/>
            <person name="Catchen J.M."/>
            <person name="Fuller R.C."/>
        </authorList>
    </citation>
    <scope>NUCLEOTIDE SEQUENCE [LARGE SCALE GENOMIC DNA]</scope>
    <source>
        <strain evidence="3">EspeVRDwgs_2016</strain>
        <tissue evidence="3">Muscle</tissue>
    </source>
</reference>
<proteinExistence type="inferred from homology"/>
<sequence length="873" mass="96924">MITSALNLTNPSSTVAHVQSFQRRLADRSAGCYQFTIGTPLGHEFVMCVLLYDRSIRHHCYDVSTLDSRQPVSDDDAGPSFSCLIQSRLYTLGNRTLSGTFMLDPPTACDTGRNLWVQGDKVLKGDQGEVDTLSFYELTVGSLLHSLSMLKTNDGICITNCGKTHDQKQRPLSMERPGPDSNKNSNYYKGILVEHELHGGRKEIGLYLDFSLNVCFLQNSSNTTEAHQKKIYLYILGLVAPWFAYRWYKDSRRVSNKEDKYVYITGCDTGFGNLLARHLDKQGFNVIACCYTEKGEDELKENASDRLVTFHLDVTDSKSVSETAALIKTLVGQKGLWAVVNNAGVALPSGPTDWLTIDDYKDMIAVNLCGVIDVTLSVLPLIKKAKGRVVNVASVCGRVTPFGGPYCVSKYGVESFNDGLRLNMAPFGVKVACIEPGFFKTNVTDVVGMQNNLRKLWDRLPQDVKDDYGPAFLNDSLEMLTQRLRMLSDTNLMKVVSCMEHAISAVHPRTRYSAGLDAKIFWLPVSYMPTCISDMLLRRNSPTIKPKAILSHLALSCALLLATLAAIRWYIRDSYKVDGFSQKHVFITGCDSGFGNLLARQLDGKGFHVMAACLTEKGAAGLAAASSPRLKTLMLNVTDSASIKRAVEFVSKEVGERGLWGLVNNAGMSVPIGPTDWMQLEDFTKVLDVNLIGLIEVTLQFLPLLKKAHGRVVNTASILGRLSLTGGGYCLSKWGVEAFSDSLRRDMQHFDIKVSIIEPGFFKTGVTSLDLIEADQRRLWTRLPQDVKDSYGDTYFDDYVKAQGFSMGILCSPDISKVTRCMEHALTARFPRTRYGAGWDAKFFWIPLSYLPSFVSDFVINALLPLPKDKRQV</sequence>
<dbReference type="Pfam" id="PF00106">
    <property type="entry name" value="adh_short"/>
    <property type="match status" value="2"/>
</dbReference>
<dbReference type="SUPFAM" id="SSF51735">
    <property type="entry name" value="NAD(P)-binding Rossmann-fold domains"/>
    <property type="match status" value="2"/>
</dbReference>
<dbReference type="GO" id="GO:0016491">
    <property type="term" value="F:oxidoreductase activity"/>
    <property type="evidence" value="ECO:0007669"/>
    <property type="project" value="UniProtKB-KW"/>
</dbReference>
<keyword evidence="2" id="KW-0560">Oxidoreductase</keyword>
<dbReference type="AlphaFoldDB" id="A0A5J5D5F5"/>
<dbReference type="PRINTS" id="PR00080">
    <property type="entry name" value="SDRFAMILY"/>
</dbReference>